<dbReference type="EMBL" id="BGPR01011803">
    <property type="protein sequence ID" value="GBN53033.1"/>
    <property type="molecule type" value="Genomic_DNA"/>
</dbReference>
<dbReference type="AlphaFoldDB" id="A0A4Y2PQ31"/>
<protein>
    <submittedName>
        <fullName evidence="1">Uncharacterized protein</fullName>
    </submittedName>
</protein>
<keyword evidence="2" id="KW-1185">Reference proteome</keyword>
<accession>A0A4Y2PQ31</accession>
<dbReference type="Proteomes" id="UP000499080">
    <property type="component" value="Unassembled WGS sequence"/>
</dbReference>
<reference evidence="1 2" key="1">
    <citation type="journal article" date="2019" name="Sci. Rep.">
        <title>Orb-weaving spider Araneus ventricosus genome elucidates the spidroin gene catalogue.</title>
        <authorList>
            <person name="Kono N."/>
            <person name="Nakamura H."/>
            <person name="Ohtoshi R."/>
            <person name="Moran D.A.P."/>
            <person name="Shinohara A."/>
            <person name="Yoshida Y."/>
            <person name="Fujiwara M."/>
            <person name="Mori M."/>
            <person name="Tomita M."/>
            <person name="Arakawa K."/>
        </authorList>
    </citation>
    <scope>NUCLEOTIDE SEQUENCE [LARGE SCALE GENOMIC DNA]</scope>
</reference>
<organism evidence="1 2">
    <name type="scientific">Araneus ventricosus</name>
    <name type="common">Orbweaver spider</name>
    <name type="synonym">Epeira ventricosa</name>
    <dbReference type="NCBI Taxonomy" id="182803"/>
    <lineage>
        <taxon>Eukaryota</taxon>
        <taxon>Metazoa</taxon>
        <taxon>Ecdysozoa</taxon>
        <taxon>Arthropoda</taxon>
        <taxon>Chelicerata</taxon>
        <taxon>Arachnida</taxon>
        <taxon>Araneae</taxon>
        <taxon>Araneomorphae</taxon>
        <taxon>Entelegynae</taxon>
        <taxon>Araneoidea</taxon>
        <taxon>Araneidae</taxon>
        <taxon>Araneus</taxon>
    </lineage>
</organism>
<sequence length="104" mass="12511">MYEMFSEFMKSQLYTRAAAFENGDCARRVYARRSKNGFAFLVYERLPAKDIHKEMVPFNSKKCFSRQVVKNWMQKHFKRRSEVVHEKVILLGLRRKEQCGKLKK</sequence>
<name>A0A4Y2PQ31_ARAVE</name>
<evidence type="ECO:0000313" key="2">
    <source>
        <dbReference type="Proteomes" id="UP000499080"/>
    </source>
</evidence>
<proteinExistence type="predicted"/>
<comment type="caution">
    <text evidence="1">The sequence shown here is derived from an EMBL/GenBank/DDBJ whole genome shotgun (WGS) entry which is preliminary data.</text>
</comment>
<gene>
    <name evidence="1" type="ORF">AVEN_204441_1</name>
</gene>
<evidence type="ECO:0000313" key="1">
    <source>
        <dbReference type="EMBL" id="GBN53033.1"/>
    </source>
</evidence>